<dbReference type="EMBL" id="UASD01000010">
    <property type="protein sequence ID" value="SPX19503.1"/>
    <property type="molecule type" value="Genomic_DNA"/>
</dbReference>
<reference evidence="1 2" key="1">
    <citation type="submission" date="2018-06" db="EMBL/GenBank/DDBJ databases">
        <authorList>
            <consortium name="Pathogen Informatics"/>
            <person name="Doyle S."/>
        </authorList>
    </citation>
    <scope>NUCLEOTIDE SEQUENCE [LARGE SCALE GENOMIC DNA]</scope>
    <source>
        <strain evidence="1 2">NCTC9073</strain>
    </source>
</reference>
<name>A0A2X1N9B0_ECOLX</name>
<protein>
    <submittedName>
        <fullName evidence="1">Uncharacterized protein</fullName>
    </submittedName>
</protein>
<sequence length="55" mass="6221">MDKVATQVLPPVLGTAKLFHPRNIIWVIQRIGQEWQPLIFTVYFSAAGPKSKTDL</sequence>
<proteinExistence type="predicted"/>
<dbReference type="AlphaFoldDB" id="A0A2X1N9B0"/>
<evidence type="ECO:0000313" key="2">
    <source>
        <dbReference type="Proteomes" id="UP000250780"/>
    </source>
</evidence>
<accession>A0A2X1N9B0</accession>
<evidence type="ECO:0000313" key="1">
    <source>
        <dbReference type="EMBL" id="SPX19503.1"/>
    </source>
</evidence>
<dbReference type="Proteomes" id="UP000250780">
    <property type="component" value="Unassembled WGS sequence"/>
</dbReference>
<organism evidence="1 2">
    <name type="scientific">Escherichia coli</name>
    <dbReference type="NCBI Taxonomy" id="562"/>
    <lineage>
        <taxon>Bacteria</taxon>
        <taxon>Pseudomonadati</taxon>
        <taxon>Pseudomonadota</taxon>
        <taxon>Gammaproteobacteria</taxon>
        <taxon>Enterobacterales</taxon>
        <taxon>Enterobacteriaceae</taxon>
        <taxon>Escherichia</taxon>
    </lineage>
</organism>
<gene>
    <name evidence="1" type="ORF">NCTC9073_05638</name>
</gene>